<evidence type="ECO:0000256" key="8">
    <source>
        <dbReference type="SAM" id="MobiDB-lite"/>
    </source>
</evidence>
<evidence type="ECO:0000256" key="6">
    <source>
        <dbReference type="ARBA" id="ARBA00023163"/>
    </source>
</evidence>
<dbReference type="InterPro" id="IPR016197">
    <property type="entry name" value="Chromo-like_dom_sf"/>
</dbReference>
<evidence type="ECO:0000259" key="9">
    <source>
        <dbReference type="Pfam" id="PF05712"/>
    </source>
</evidence>
<dbReference type="InterPro" id="IPR026541">
    <property type="entry name" value="MRG_dom"/>
</dbReference>
<dbReference type="SUPFAM" id="SSF54160">
    <property type="entry name" value="Chromo domain-like"/>
    <property type="match status" value="1"/>
</dbReference>
<keyword evidence="4" id="KW-0156">Chromatin regulator</keyword>
<dbReference type="GO" id="GO:0006325">
    <property type="term" value="P:chromatin organization"/>
    <property type="evidence" value="ECO:0007669"/>
    <property type="project" value="UniProtKB-KW"/>
</dbReference>
<keyword evidence="6" id="KW-0804">Transcription</keyword>
<evidence type="ECO:0000259" key="10">
    <source>
        <dbReference type="Pfam" id="PF22732"/>
    </source>
</evidence>
<feature type="domain" description="MRG" evidence="9">
    <location>
        <begin position="127"/>
        <end position="320"/>
    </location>
</feature>
<dbReference type="PROSITE" id="PS51640">
    <property type="entry name" value="MRG"/>
    <property type="match status" value="1"/>
</dbReference>
<dbReference type="InterPro" id="IPR053820">
    <property type="entry name" value="MSL3_chromo-like"/>
</dbReference>
<dbReference type="AlphaFoldDB" id="A0A0F7SM26"/>
<organism evidence="11">
    <name type="scientific">Phaffia rhodozyma</name>
    <name type="common">Yeast</name>
    <name type="synonym">Xanthophyllomyces dendrorhous</name>
    <dbReference type="NCBI Taxonomy" id="264483"/>
    <lineage>
        <taxon>Eukaryota</taxon>
        <taxon>Fungi</taxon>
        <taxon>Dikarya</taxon>
        <taxon>Basidiomycota</taxon>
        <taxon>Agaricomycotina</taxon>
        <taxon>Tremellomycetes</taxon>
        <taxon>Cystofilobasidiales</taxon>
        <taxon>Mrakiaceae</taxon>
        <taxon>Phaffia</taxon>
    </lineage>
</organism>
<feature type="domain" description="MSL3 chromodomain-like" evidence="10">
    <location>
        <begin position="5"/>
        <end position="79"/>
    </location>
</feature>
<sequence>MSTTFSQGEQVLCFHGPLLYEAKILKVTEKTKPSAKQADDHGPLYLVHYKGWKQSWDENVPSSRLIKFDQAGLAKQKELIDKAKATAAPPPPVVTAAPTGRASLGGSTTGPQKGGRKSEGAAGVGRKRARDGDVEGEPAKRLDIKIPIPEPLKVQLVDDWENVTKNNQIVPLPKTPNVAELIQEYRNYALAALEAATASRKVDIPRSIAILTEVLSGLQLYFDKSLGANLLYRFERQQYLSQRRDHYAISKGQVTTGEEFEPSKIYGAEHLLRLFVNLPSYLAGSNMDAESVNILRDQIQDFMKWMIREQRRIFAAEYESTTTSYINLTRT</sequence>
<dbReference type="InterPro" id="IPR008676">
    <property type="entry name" value="MRG"/>
</dbReference>
<dbReference type="PANTHER" id="PTHR10880">
    <property type="entry name" value="MORTALITY FACTOR 4-LIKE PROTEIN"/>
    <property type="match status" value="1"/>
</dbReference>
<dbReference type="GO" id="GO:0032221">
    <property type="term" value="C:Rpd3S complex"/>
    <property type="evidence" value="ECO:0007669"/>
    <property type="project" value="TreeGrafter"/>
</dbReference>
<evidence type="ECO:0000256" key="7">
    <source>
        <dbReference type="ARBA" id="ARBA00023242"/>
    </source>
</evidence>
<dbReference type="Gene3D" id="2.30.30.140">
    <property type="match status" value="1"/>
</dbReference>
<protein>
    <recommendedName>
        <fullName evidence="3">Chromatin modification-related protein EAF3</fullName>
    </recommendedName>
</protein>
<name>A0A0F7SM26_PHARH</name>
<feature type="region of interest" description="Disordered" evidence="8">
    <location>
        <begin position="83"/>
        <end position="138"/>
    </location>
</feature>
<dbReference type="InterPro" id="IPR038217">
    <property type="entry name" value="MRG_C_sf"/>
</dbReference>
<reference evidence="11" key="1">
    <citation type="submission" date="2014-08" db="EMBL/GenBank/DDBJ databases">
        <authorList>
            <person name="Sharma Rahul"/>
            <person name="Thines Marco"/>
        </authorList>
    </citation>
    <scope>NUCLEOTIDE SEQUENCE</scope>
</reference>
<dbReference type="GO" id="GO:0035267">
    <property type="term" value="C:NuA4 histone acetyltransferase complex"/>
    <property type="evidence" value="ECO:0007669"/>
    <property type="project" value="TreeGrafter"/>
</dbReference>
<evidence type="ECO:0000256" key="3">
    <source>
        <dbReference type="ARBA" id="ARBA00018505"/>
    </source>
</evidence>
<dbReference type="PANTHER" id="PTHR10880:SF15">
    <property type="entry name" value="MSL COMPLEX SUBUNIT 3"/>
    <property type="match status" value="1"/>
</dbReference>
<dbReference type="Pfam" id="PF05712">
    <property type="entry name" value="MRG"/>
    <property type="match status" value="1"/>
</dbReference>
<accession>A0A0F7SM26</accession>
<evidence type="ECO:0000313" key="11">
    <source>
        <dbReference type="EMBL" id="CED83122.1"/>
    </source>
</evidence>
<dbReference type="Gene3D" id="1.10.274.30">
    <property type="entry name" value="MRG domain"/>
    <property type="match status" value="1"/>
</dbReference>
<comment type="similarity">
    <text evidence="2">Belongs to the MRG family.</text>
</comment>
<comment type="subcellular location">
    <subcellularLocation>
        <location evidence="1">Nucleus</location>
    </subcellularLocation>
</comment>
<evidence type="ECO:0000256" key="4">
    <source>
        <dbReference type="ARBA" id="ARBA00022853"/>
    </source>
</evidence>
<evidence type="ECO:0000256" key="5">
    <source>
        <dbReference type="ARBA" id="ARBA00023015"/>
    </source>
</evidence>
<dbReference type="PIRSF" id="PIRSF038133">
    <property type="entry name" value="HAT_Nua4_EAF3/MRG15"/>
    <property type="match status" value="1"/>
</dbReference>
<dbReference type="GO" id="GO:0006355">
    <property type="term" value="P:regulation of DNA-templated transcription"/>
    <property type="evidence" value="ECO:0007669"/>
    <property type="project" value="InterPro"/>
</dbReference>
<proteinExistence type="inferred from homology"/>
<dbReference type="Pfam" id="PF22732">
    <property type="entry name" value="MSL3_chromo-like"/>
    <property type="match status" value="1"/>
</dbReference>
<keyword evidence="5" id="KW-0805">Transcription regulation</keyword>
<keyword evidence="7" id="KW-0539">Nucleus</keyword>
<evidence type="ECO:0000256" key="2">
    <source>
        <dbReference type="ARBA" id="ARBA00009093"/>
    </source>
</evidence>
<dbReference type="EMBL" id="LN483142">
    <property type="protein sequence ID" value="CED83122.1"/>
    <property type="molecule type" value="Genomic_DNA"/>
</dbReference>
<evidence type="ECO:0000256" key="1">
    <source>
        <dbReference type="ARBA" id="ARBA00004123"/>
    </source>
</evidence>